<dbReference type="OrthoDB" id="3758542at2"/>
<dbReference type="RefSeq" id="WP_045548166.1">
    <property type="nucleotide sequence ID" value="NZ_JZDQ02000026.1"/>
</dbReference>
<sequence length="397" mass="42583">MTVATAALVSGCSVGAPPTDFAIEDAVLAMRVQEGGEDSSYLVLVSPEGKTRAIELDEVEGAGISWTEHGITTSDPKHDYVIDESGLTDHKRTSGDESLETSHEWYRVPVGTGTLVGFSPADSSKDPFVTYIDGESGKTTTRVSPYGQTSTAAVCGERVFAPGRGTGTKAFEEDSDSIPEDQWDRAALTSAYPHDGTDILSTLEPTGPGVTSPCVDGIVYEGWENDDHQDFVRTWNTAKGTPAAKAAVDHEIVYPKDASSQIGAPAAVTVVDDQLVWVVENTMWSAPLPTPEAGPVTAREVGYLEGYVGLDAEVLAYSSNAAYTVTNDTELHKRFTKRRSDRVWTELTELSLVRTDIATGKPSLALDIDVEDVDFPTKDAYVTALAINPEWLAKKGE</sequence>
<reference evidence="1" key="1">
    <citation type="submission" date="2016-10" db="EMBL/GenBank/DDBJ databases">
        <title>Draft Genome Sequence of Nocardioides luteus Strain BAFB, an Alkane-Degrading Bacterium Isolated from JP-7 Polluted Soil.</title>
        <authorList>
            <person name="Brown L."/>
            <person name="Ruiz O.N."/>
            <person name="Gunasekera T."/>
        </authorList>
    </citation>
    <scope>NUCLEOTIDE SEQUENCE [LARGE SCALE GENOMIC DNA]</scope>
    <source>
        <strain evidence="1">BAFB</strain>
    </source>
</reference>
<keyword evidence="2" id="KW-1185">Reference proteome</keyword>
<accession>A0A1J4N1A5</accession>
<evidence type="ECO:0000313" key="1">
    <source>
        <dbReference type="EMBL" id="OIJ25372.1"/>
    </source>
</evidence>
<organism evidence="1 2">
    <name type="scientific">Nocardioides luteus</name>
    <dbReference type="NCBI Taxonomy" id="1844"/>
    <lineage>
        <taxon>Bacteria</taxon>
        <taxon>Bacillati</taxon>
        <taxon>Actinomycetota</taxon>
        <taxon>Actinomycetes</taxon>
        <taxon>Propionibacteriales</taxon>
        <taxon>Nocardioidaceae</taxon>
        <taxon>Nocardioides</taxon>
    </lineage>
</organism>
<gene>
    <name evidence="1" type="ORF">UG56_018360</name>
</gene>
<dbReference type="AlphaFoldDB" id="A0A1J4N1A5"/>
<comment type="caution">
    <text evidence="1">The sequence shown here is derived from an EMBL/GenBank/DDBJ whole genome shotgun (WGS) entry which is preliminary data.</text>
</comment>
<dbReference type="EMBL" id="JZDQ02000026">
    <property type="protein sequence ID" value="OIJ25372.1"/>
    <property type="molecule type" value="Genomic_DNA"/>
</dbReference>
<name>A0A1J4N1A5_9ACTN</name>
<protein>
    <submittedName>
        <fullName evidence="1">Uncharacterized protein</fullName>
    </submittedName>
</protein>
<evidence type="ECO:0000313" key="2">
    <source>
        <dbReference type="Proteomes" id="UP000033772"/>
    </source>
</evidence>
<dbReference type="Proteomes" id="UP000033772">
    <property type="component" value="Unassembled WGS sequence"/>
</dbReference>
<proteinExistence type="predicted"/>